<sequence>MTKVNKLAGALIVFLMLGSTATFAQEQQAPEQQQQSAEVTDAELTKFVQALQGVQQVAMEAQQKMMQLVKDEGMEFARFNEIHQASVNPEVEVEATAEEKATHEKIIGQFESMQAGLQQQLEEFISQQGLTLERYEQIAMRIQTDTQLQQRIQQMLQG</sequence>
<dbReference type="RefSeq" id="WP_266069389.1">
    <property type="nucleotide sequence ID" value="NZ_JAPJDA010000011.1"/>
</dbReference>
<reference evidence="3" key="1">
    <citation type="submission" date="2022-11" db="EMBL/GenBank/DDBJ databases">
        <title>Salinimicrobium profundisediminis sp. nov., isolated from deep-sea sediment of the Mariana Trench.</title>
        <authorList>
            <person name="Fu H."/>
        </authorList>
    </citation>
    <scope>NUCLEOTIDE SEQUENCE</scope>
    <source>
        <strain evidence="3">MT39</strain>
    </source>
</reference>
<feature type="chain" id="PRO_5040924406" evidence="1">
    <location>
        <begin position="25"/>
        <end position="158"/>
    </location>
</feature>
<dbReference type="EMBL" id="JAPJDA010000011">
    <property type="protein sequence ID" value="MCX2838130.1"/>
    <property type="molecule type" value="Genomic_DNA"/>
</dbReference>
<proteinExistence type="predicted"/>
<evidence type="ECO:0000313" key="4">
    <source>
        <dbReference type="Proteomes" id="UP001148482"/>
    </source>
</evidence>
<dbReference type="Pfam" id="PF13767">
    <property type="entry name" value="DUF4168"/>
    <property type="match status" value="2"/>
</dbReference>
<accession>A0A9X3I0L4</accession>
<feature type="signal peptide" evidence="1">
    <location>
        <begin position="1"/>
        <end position="24"/>
    </location>
</feature>
<feature type="domain" description="DUF4168" evidence="2">
    <location>
        <begin position="26"/>
        <end position="85"/>
    </location>
</feature>
<comment type="caution">
    <text evidence="3">The sequence shown here is derived from an EMBL/GenBank/DDBJ whole genome shotgun (WGS) entry which is preliminary data.</text>
</comment>
<gene>
    <name evidence="3" type="ORF">OQ279_08175</name>
</gene>
<evidence type="ECO:0000256" key="1">
    <source>
        <dbReference type="SAM" id="SignalP"/>
    </source>
</evidence>
<evidence type="ECO:0000259" key="2">
    <source>
        <dbReference type="Pfam" id="PF13767"/>
    </source>
</evidence>
<protein>
    <submittedName>
        <fullName evidence="3">DUF4168 domain-containing protein</fullName>
    </submittedName>
</protein>
<organism evidence="3 4">
    <name type="scientific">Salinimicrobium profundisediminis</name>
    <dbReference type="NCBI Taxonomy" id="2994553"/>
    <lineage>
        <taxon>Bacteria</taxon>
        <taxon>Pseudomonadati</taxon>
        <taxon>Bacteroidota</taxon>
        <taxon>Flavobacteriia</taxon>
        <taxon>Flavobacteriales</taxon>
        <taxon>Flavobacteriaceae</taxon>
        <taxon>Salinimicrobium</taxon>
    </lineage>
</organism>
<evidence type="ECO:0000313" key="3">
    <source>
        <dbReference type="EMBL" id="MCX2838130.1"/>
    </source>
</evidence>
<dbReference type="InterPro" id="IPR025433">
    <property type="entry name" value="DUF4168"/>
</dbReference>
<dbReference type="AlphaFoldDB" id="A0A9X3I0L4"/>
<name>A0A9X3I0L4_9FLAO</name>
<feature type="domain" description="DUF4168" evidence="2">
    <location>
        <begin position="95"/>
        <end position="152"/>
    </location>
</feature>
<keyword evidence="4" id="KW-1185">Reference proteome</keyword>
<dbReference type="Proteomes" id="UP001148482">
    <property type="component" value="Unassembled WGS sequence"/>
</dbReference>
<keyword evidence="1" id="KW-0732">Signal</keyword>